<evidence type="ECO:0000313" key="2">
    <source>
        <dbReference type="Proteomes" id="UP000807115"/>
    </source>
</evidence>
<gene>
    <name evidence="1" type="ORF">BDA96_04G071200</name>
</gene>
<accession>A0A921R156</accession>
<dbReference type="EMBL" id="CM027683">
    <property type="protein sequence ID" value="KAG0532013.1"/>
    <property type="molecule type" value="Genomic_DNA"/>
</dbReference>
<evidence type="ECO:0000313" key="1">
    <source>
        <dbReference type="EMBL" id="KAG0532013.1"/>
    </source>
</evidence>
<sequence>MFRHHTKGKQMCMCNFGIIPRKREHVAKALASGPSLL</sequence>
<comment type="caution">
    <text evidence="1">The sequence shown here is derived from an EMBL/GenBank/DDBJ whole genome shotgun (WGS) entry which is preliminary data.</text>
</comment>
<reference evidence="1" key="2">
    <citation type="submission" date="2020-10" db="EMBL/GenBank/DDBJ databases">
        <authorList>
            <person name="Cooper E.A."/>
            <person name="Brenton Z.W."/>
            <person name="Flinn B.S."/>
            <person name="Jenkins J."/>
            <person name="Shu S."/>
            <person name="Flowers D."/>
            <person name="Luo F."/>
            <person name="Wang Y."/>
            <person name="Xia P."/>
            <person name="Barry K."/>
            <person name="Daum C."/>
            <person name="Lipzen A."/>
            <person name="Yoshinaga Y."/>
            <person name="Schmutz J."/>
            <person name="Saski C."/>
            <person name="Vermerris W."/>
            <person name="Kresovich S."/>
        </authorList>
    </citation>
    <scope>NUCLEOTIDE SEQUENCE</scope>
</reference>
<dbReference type="Proteomes" id="UP000807115">
    <property type="component" value="Chromosome 4"/>
</dbReference>
<organism evidence="1 2">
    <name type="scientific">Sorghum bicolor</name>
    <name type="common">Sorghum</name>
    <name type="synonym">Sorghum vulgare</name>
    <dbReference type="NCBI Taxonomy" id="4558"/>
    <lineage>
        <taxon>Eukaryota</taxon>
        <taxon>Viridiplantae</taxon>
        <taxon>Streptophyta</taxon>
        <taxon>Embryophyta</taxon>
        <taxon>Tracheophyta</taxon>
        <taxon>Spermatophyta</taxon>
        <taxon>Magnoliopsida</taxon>
        <taxon>Liliopsida</taxon>
        <taxon>Poales</taxon>
        <taxon>Poaceae</taxon>
        <taxon>PACMAD clade</taxon>
        <taxon>Panicoideae</taxon>
        <taxon>Andropogonodae</taxon>
        <taxon>Andropogoneae</taxon>
        <taxon>Sorghinae</taxon>
        <taxon>Sorghum</taxon>
    </lineage>
</organism>
<name>A0A921R156_SORBI</name>
<protein>
    <submittedName>
        <fullName evidence="1">Uncharacterized protein</fullName>
    </submittedName>
</protein>
<proteinExistence type="predicted"/>
<dbReference type="AlphaFoldDB" id="A0A921R156"/>
<reference evidence="1" key="1">
    <citation type="journal article" date="2019" name="BMC Genomics">
        <title>A new reference genome for Sorghum bicolor reveals high levels of sequence similarity between sweet and grain genotypes: implications for the genetics of sugar metabolism.</title>
        <authorList>
            <person name="Cooper E.A."/>
            <person name="Brenton Z.W."/>
            <person name="Flinn B.S."/>
            <person name="Jenkins J."/>
            <person name="Shu S."/>
            <person name="Flowers D."/>
            <person name="Luo F."/>
            <person name="Wang Y."/>
            <person name="Xia P."/>
            <person name="Barry K."/>
            <person name="Daum C."/>
            <person name="Lipzen A."/>
            <person name="Yoshinaga Y."/>
            <person name="Schmutz J."/>
            <person name="Saski C."/>
            <person name="Vermerris W."/>
            <person name="Kresovich S."/>
        </authorList>
    </citation>
    <scope>NUCLEOTIDE SEQUENCE</scope>
</reference>